<reference evidence="4" key="1">
    <citation type="journal article" date="2016" name="Front. Cell. Infect. Microbiol.">
        <title>Evolution and Diversity of the Antimicrobial Resistance Associated Mobilome in Streptococcus suis: A Probable Mobile Genetic Elements Reservoir for Other Streptococci.</title>
        <authorList>
            <person name="Huang J."/>
            <person name="Ma J."/>
            <person name="Shang K."/>
            <person name="Hu X."/>
            <person name="Liang Y."/>
            <person name="Li D."/>
            <person name="Wu Z."/>
            <person name="Dai L."/>
            <person name="Chen L."/>
            <person name="Wang L."/>
        </authorList>
    </citation>
    <scope>NUCLEOTIDE SEQUENCE</scope>
    <source>
        <strain evidence="3">TZ080501</strain>
        <strain evidence="4">YY060816</strain>
    </source>
</reference>
<keyword evidence="2" id="KW-1277">Toxin-antitoxin system</keyword>
<accession>A0A1X9I3J5</accession>
<dbReference type="InterPro" id="IPR007337">
    <property type="entry name" value="RelB/DinJ"/>
</dbReference>
<dbReference type="Gene3D" id="1.10.1220.10">
    <property type="entry name" value="Met repressor-like"/>
    <property type="match status" value="1"/>
</dbReference>
<evidence type="ECO:0000313" key="4">
    <source>
        <dbReference type="EMBL" id="ANJ64714.1"/>
    </source>
</evidence>
<organism evidence="4">
    <name type="scientific">Streptococcus suis</name>
    <dbReference type="NCBI Taxonomy" id="1307"/>
    <lineage>
        <taxon>Bacteria</taxon>
        <taxon>Bacillati</taxon>
        <taxon>Bacillota</taxon>
        <taxon>Bacilli</taxon>
        <taxon>Lactobacillales</taxon>
        <taxon>Streptococcaceae</taxon>
        <taxon>Streptococcus</taxon>
    </lineage>
</organism>
<dbReference type="EMBL" id="KX077897">
    <property type="protein sequence ID" value="ANJ64586.1"/>
    <property type="molecule type" value="Genomic_DNA"/>
</dbReference>
<dbReference type="GO" id="GO:0006351">
    <property type="term" value="P:DNA-templated transcription"/>
    <property type="evidence" value="ECO:0007669"/>
    <property type="project" value="TreeGrafter"/>
</dbReference>
<evidence type="ECO:0000256" key="1">
    <source>
        <dbReference type="ARBA" id="ARBA00010562"/>
    </source>
</evidence>
<dbReference type="PANTHER" id="PTHR38781:SF1">
    <property type="entry name" value="ANTITOXIN DINJ-RELATED"/>
    <property type="match status" value="1"/>
</dbReference>
<dbReference type="InterPro" id="IPR013321">
    <property type="entry name" value="Arc_rbn_hlx_hlx"/>
</dbReference>
<dbReference type="RefSeq" id="WP_014636336.1">
    <property type="nucleotide sequence ID" value="NZ_CP017667.1"/>
</dbReference>
<evidence type="ECO:0000313" key="3">
    <source>
        <dbReference type="EMBL" id="ANJ64586.1"/>
    </source>
</evidence>
<sequence>MGKTATLNVRVDSDDKLNAESVLKELGMPMSTLITLLLKQVSMTRSIPFDIALPQAPSSVDVSPLSAGELKDLLVQSYHSADHEETILAEDFFKGIKGVN</sequence>
<protein>
    <submittedName>
        <fullName evidence="4">Plasmid stabilization system antitoxin protein</fullName>
    </submittedName>
</protein>
<dbReference type="PANTHER" id="PTHR38781">
    <property type="entry name" value="ANTITOXIN DINJ-RELATED"/>
    <property type="match status" value="1"/>
</dbReference>
<comment type="similarity">
    <text evidence="1">Belongs to the RelB/DinJ antitoxin family.</text>
</comment>
<dbReference type="EMBL" id="KX077898">
    <property type="protein sequence ID" value="ANJ64714.1"/>
    <property type="molecule type" value="Genomic_DNA"/>
</dbReference>
<dbReference type="GO" id="GO:0006355">
    <property type="term" value="P:regulation of DNA-templated transcription"/>
    <property type="evidence" value="ECO:0007669"/>
    <property type="project" value="InterPro"/>
</dbReference>
<evidence type="ECO:0000256" key="2">
    <source>
        <dbReference type="ARBA" id="ARBA00022649"/>
    </source>
</evidence>
<dbReference type="AlphaFoldDB" id="A0A1X9I3J5"/>
<dbReference type="NCBIfam" id="TIGR02384">
    <property type="entry name" value="RelB_DinJ"/>
    <property type="match status" value="1"/>
</dbReference>
<name>A0A1X9I3J5_STRSU</name>
<proteinExistence type="inferred from homology"/>
<dbReference type="Pfam" id="PF04221">
    <property type="entry name" value="RelB"/>
    <property type="match status" value="1"/>
</dbReference>